<feature type="region of interest" description="Disordered" evidence="2">
    <location>
        <begin position="48"/>
        <end position="77"/>
    </location>
</feature>
<dbReference type="InterPro" id="IPR027417">
    <property type="entry name" value="P-loop_NTPase"/>
</dbReference>
<proteinExistence type="predicted"/>
<dbReference type="Gene3D" id="3.40.50.300">
    <property type="entry name" value="P-loop containing nucleotide triphosphate hydrolases"/>
    <property type="match status" value="1"/>
</dbReference>
<protein>
    <submittedName>
        <fullName evidence="3">Uncharacterized protein</fullName>
    </submittedName>
</protein>
<dbReference type="AlphaFoldDB" id="A0A653DGK1"/>
<feature type="non-terminal residue" evidence="3">
    <location>
        <position position="1"/>
    </location>
</feature>
<evidence type="ECO:0000256" key="1">
    <source>
        <dbReference type="SAM" id="Coils"/>
    </source>
</evidence>
<feature type="coiled-coil region" evidence="1">
    <location>
        <begin position="89"/>
        <end position="116"/>
    </location>
</feature>
<name>A0A653DGK1_CALMS</name>
<dbReference type="SUPFAM" id="SSF52540">
    <property type="entry name" value="P-loop containing nucleoside triphosphate hydrolases"/>
    <property type="match status" value="1"/>
</dbReference>
<evidence type="ECO:0000256" key="2">
    <source>
        <dbReference type="SAM" id="MobiDB-lite"/>
    </source>
</evidence>
<accession>A0A653DGK1</accession>
<dbReference type="OrthoDB" id="10255539at2759"/>
<dbReference type="EMBL" id="CAACVG010011976">
    <property type="protein sequence ID" value="VEN59310.1"/>
    <property type="molecule type" value="Genomic_DNA"/>
</dbReference>
<keyword evidence="1" id="KW-0175">Coiled coil</keyword>
<gene>
    <name evidence="3" type="ORF">CALMAC_LOCUS17373</name>
</gene>
<evidence type="ECO:0000313" key="4">
    <source>
        <dbReference type="Proteomes" id="UP000410492"/>
    </source>
</evidence>
<dbReference type="PANTHER" id="PTHR43977">
    <property type="entry name" value="STRUCTURAL MAINTENANCE OF CHROMOSOMES PROTEIN 3"/>
    <property type="match status" value="1"/>
</dbReference>
<organism evidence="3 4">
    <name type="scientific">Callosobruchus maculatus</name>
    <name type="common">Southern cowpea weevil</name>
    <name type="synonym">Pulse bruchid</name>
    <dbReference type="NCBI Taxonomy" id="64391"/>
    <lineage>
        <taxon>Eukaryota</taxon>
        <taxon>Metazoa</taxon>
        <taxon>Ecdysozoa</taxon>
        <taxon>Arthropoda</taxon>
        <taxon>Hexapoda</taxon>
        <taxon>Insecta</taxon>
        <taxon>Pterygota</taxon>
        <taxon>Neoptera</taxon>
        <taxon>Endopterygota</taxon>
        <taxon>Coleoptera</taxon>
        <taxon>Polyphaga</taxon>
        <taxon>Cucujiformia</taxon>
        <taxon>Chrysomeloidea</taxon>
        <taxon>Chrysomelidae</taxon>
        <taxon>Bruchinae</taxon>
        <taxon>Bruchini</taxon>
        <taxon>Callosobruchus</taxon>
    </lineage>
</organism>
<sequence>EKLQGKITELELKIKEHGHEFKALQDAYKNAKKREEDLLKKIKTDHTNYQKASEMSSKEGLELESRIKSNQERKQKLSRIVNTKAQSMFEQEEKVYNDLKKRMRVIEKDRDSIRDTIKDMDKQKENALNLAYKQVSKDFGSIFSTLLPGADAKLVPPPGKNILQGLEV</sequence>
<keyword evidence="4" id="KW-1185">Reference proteome</keyword>
<dbReference type="Proteomes" id="UP000410492">
    <property type="component" value="Unassembled WGS sequence"/>
</dbReference>
<evidence type="ECO:0000313" key="3">
    <source>
        <dbReference type="EMBL" id="VEN59310.1"/>
    </source>
</evidence>
<feature type="compositionally biased region" description="Basic and acidic residues" evidence="2">
    <location>
        <begin position="56"/>
        <end position="75"/>
    </location>
</feature>
<feature type="coiled-coil region" evidence="1">
    <location>
        <begin position="7"/>
        <end position="41"/>
    </location>
</feature>
<feature type="non-terminal residue" evidence="3">
    <location>
        <position position="168"/>
    </location>
</feature>
<reference evidence="3 4" key="1">
    <citation type="submission" date="2019-01" db="EMBL/GenBank/DDBJ databases">
        <authorList>
            <person name="Sayadi A."/>
        </authorList>
    </citation>
    <scope>NUCLEOTIDE SEQUENCE [LARGE SCALE GENOMIC DNA]</scope>
</reference>